<protein>
    <submittedName>
        <fullName evidence="8">Response regulator transcription factor</fullName>
    </submittedName>
</protein>
<keyword evidence="9" id="KW-1185">Reference proteome</keyword>
<dbReference type="PANTHER" id="PTHR43214:SF41">
    <property type="entry name" value="NITRATE_NITRITE RESPONSE REGULATOR PROTEIN NARP"/>
    <property type="match status" value="1"/>
</dbReference>
<dbReference type="PRINTS" id="PR00038">
    <property type="entry name" value="HTHLUXR"/>
</dbReference>
<evidence type="ECO:0000313" key="9">
    <source>
        <dbReference type="Proteomes" id="UP001172083"/>
    </source>
</evidence>
<keyword evidence="3" id="KW-0238">DNA-binding</keyword>
<dbReference type="InterPro" id="IPR039420">
    <property type="entry name" value="WalR-like"/>
</dbReference>
<dbReference type="Proteomes" id="UP001172083">
    <property type="component" value="Unassembled WGS sequence"/>
</dbReference>
<evidence type="ECO:0000256" key="2">
    <source>
        <dbReference type="ARBA" id="ARBA00023015"/>
    </source>
</evidence>
<feature type="domain" description="Response regulatory" evidence="7">
    <location>
        <begin position="3"/>
        <end position="119"/>
    </location>
</feature>
<sequence length="209" mass="23591">MIKILLADDHQMFIDGIKSIIEGEIGIAVIGEANNGVQVIKAVENQKPDVILMDIRMPVMDGVAATRYLSKHFPEIPILALSMFDQEEDVIEMLEAGAFGYIIKNTGKQELIAAINAVMSKQHYYSKSLSGKIEEWLKTMQHREQYTLTKREREIIILVAHGKSSQQIANNLKISKFTVDTHRKNIHQKLGIKSNTGLVKYVMENLTNN</sequence>
<dbReference type="CDD" id="cd17535">
    <property type="entry name" value="REC_NarL-like"/>
    <property type="match status" value="1"/>
</dbReference>
<dbReference type="InterPro" id="IPR058245">
    <property type="entry name" value="NreC/VraR/RcsB-like_REC"/>
</dbReference>
<comment type="caution">
    <text evidence="8">The sequence shown here is derived from an EMBL/GenBank/DDBJ whole genome shotgun (WGS) entry which is preliminary data.</text>
</comment>
<evidence type="ECO:0000256" key="1">
    <source>
        <dbReference type="ARBA" id="ARBA00022553"/>
    </source>
</evidence>
<dbReference type="PANTHER" id="PTHR43214">
    <property type="entry name" value="TWO-COMPONENT RESPONSE REGULATOR"/>
    <property type="match status" value="1"/>
</dbReference>
<keyword evidence="4" id="KW-0804">Transcription</keyword>
<dbReference type="SUPFAM" id="SSF46894">
    <property type="entry name" value="C-terminal effector domain of the bipartite response regulators"/>
    <property type="match status" value="1"/>
</dbReference>
<dbReference type="InterPro" id="IPR016032">
    <property type="entry name" value="Sig_transdc_resp-reg_C-effctor"/>
</dbReference>
<feature type="modified residue" description="4-aspartylphosphate" evidence="5">
    <location>
        <position position="54"/>
    </location>
</feature>
<gene>
    <name evidence="8" type="ORF">QQ020_33335</name>
</gene>
<dbReference type="PROSITE" id="PS50110">
    <property type="entry name" value="RESPONSE_REGULATORY"/>
    <property type="match status" value="1"/>
</dbReference>
<evidence type="ECO:0000259" key="7">
    <source>
        <dbReference type="PROSITE" id="PS50110"/>
    </source>
</evidence>
<evidence type="ECO:0000259" key="6">
    <source>
        <dbReference type="PROSITE" id="PS50043"/>
    </source>
</evidence>
<dbReference type="PROSITE" id="PS50043">
    <property type="entry name" value="HTH_LUXR_2"/>
    <property type="match status" value="1"/>
</dbReference>
<dbReference type="SUPFAM" id="SSF52172">
    <property type="entry name" value="CheY-like"/>
    <property type="match status" value="1"/>
</dbReference>
<evidence type="ECO:0000256" key="5">
    <source>
        <dbReference type="PROSITE-ProRule" id="PRU00169"/>
    </source>
</evidence>
<reference evidence="8" key="1">
    <citation type="submission" date="2023-06" db="EMBL/GenBank/DDBJ databases">
        <title>Genomic of Agaribacillus aureum.</title>
        <authorList>
            <person name="Wang G."/>
        </authorList>
    </citation>
    <scope>NUCLEOTIDE SEQUENCE</scope>
    <source>
        <strain evidence="8">BMA12</strain>
    </source>
</reference>
<feature type="domain" description="HTH luxR-type" evidence="6">
    <location>
        <begin position="141"/>
        <end position="206"/>
    </location>
</feature>
<dbReference type="EMBL" id="JAUJEB010000012">
    <property type="protein sequence ID" value="MDN5217002.1"/>
    <property type="molecule type" value="Genomic_DNA"/>
</dbReference>
<dbReference type="SMART" id="SM00448">
    <property type="entry name" value="REC"/>
    <property type="match status" value="1"/>
</dbReference>
<evidence type="ECO:0000256" key="3">
    <source>
        <dbReference type="ARBA" id="ARBA00023125"/>
    </source>
</evidence>
<dbReference type="PROSITE" id="PS00622">
    <property type="entry name" value="HTH_LUXR_1"/>
    <property type="match status" value="1"/>
</dbReference>
<dbReference type="SMART" id="SM00421">
    <property type="entry name" value="HTH_LUXR"/>
    <property type="match status" value="1"/>
</dbReference>
<keyword evidence="1 5" id="KW-0597">Phosphoprotein</keyword>
<evidence type="ECO:0000256" key="4">
    <source>
        <dbReference type="ARBA" id="ARBA00023163"/>
    </source>
</evidence>
<proteinExistence type="predicted"/>
<dbReference type="CDD" id="cd06170">
    <property type="entry name" value="LuxR_C_like"/>
    <property type="match status" value="1"/>
</dbReference>
<dbReference type="InterPro" id="IPR000792">
    <property type="entry name" value="Tscrpt_reg_LuxR_C"/>
</dbReference>
<dbReference type="Pfam" id="PF00196">
    <property type="entry name" value="GerE"/>
    <property type="match status" value="1"/>
</dbReference>
<accession>A0ABT8LGS1</accession>
<dbReference type="Pfam" id="PF00072">
    <property type="entry name" value="Response_reg"/>
    <property type="match status" value="1"/>
</dbReference>
<keyword evidence="2" id="KW-0805">Transcription regulation</keyword>
<name>A0ABT8LGS1_9BACT</name>
<evidence type="ECO:0000313" key="8">
    <source>
        <dbReference type="EMBL" id="MDN5217002.1"/>
    </source>
</evidence>
<dbReference type="RefSeq" id="WP_346762340.1">
    <property type="nucleotide sequence ID" value="NZ_JAUJEB010000012.1"/>
</dbReference>
<dbReference type="InterPro" id="IPR011006">
    <property type="entry name" value="CheY-like_superfamily"/>
</dbReference>
<dbReference type="InterPro" id="IPR001789">
    <property type="entry name" value="Sig_transdc_resp-reg_receiver"/>
</dbReference>
<dbReference type="Gene3D" id="3.40.50.2300">
    <property type="match status" value="1"/>
</dbReference>
<organism evidence="8 9">
    <name type="scientific">Agaribacillus aureus</name>
    <dbReference type="NCBI Taxonomy" id="3051825"/>
    <lineage>
        <taxon>Bacteria</taxon>
        <taxon>Pseudomonadati</taxon>
        <taxon>Bacteroidota</taxon>
        <taxon>Cytophagia</taxon>
        <taxon>Cytophagales</taxon>
        <taxon>Splendidivirgaceae</taxon>
        <taxon>Agaribacillus</taxon>
    </lineage>
</organism>